<dbReference type="AlphaFoldDB" id="F4L2Q1"/>
<dbReference type="InterPro" id="IPR009057">
    <property type="entry name" value="Homeodomain-like_sf"/>
</dbReference>
<keyword evidence="2" id="KW-0238">DNA-binding</keyword>
<dbReference type="RefSeq" id="WP_013763179.1">
    <property type="nucleotide sequence ID" value="NC_015510.1"/>
</dbReference>
<keyword evidence="3" id="KW-0804">Transcription</keyword>
<organism evidence="5 6">
    <name type="scientific">Haliscomenobacter hydrossis (strain ATCC 27775 / DSM 1100 / LMG 10767 / O)</name>
    <dbReference type="NCBI Taxonomy" id="760192"/>
    <lineage>
        <taxon>Bacteria</taxon>
        <taxon>Pseudomonadati</taxon>
        <taxon>Bacteroidota</taxon>
        <taxon>Saprospiria</taxon>
        <taxon>Saprospirales</taxon>
        <taxon>Haliscomenobacteraceae</taxon>
        <taxon>Haliscomenobacter</taxon>
    </lineage>
</organism>
<dbReference type="PROSITE" id="PS01124">
    <property type="entry name" value="HTH_ARAC_FAMILY_2"/>
    <property type="match status" value="1"/>
</dbReference>
<dbReference type="InterPro" id="IPR018062">
    <property type="entry name" value="HTH_AraC-typ_CS"/>
</dbReference>
<dbReference type="PROSITE" id="PS00041">
    <property type="entry name" value="HTH_ARAC_FAMILY_1"/>
    <property type="match status" value="1"/>
</dbReference>
<name>F4L2Q1_HALH1</name>
<dbReference type="OrthoDB" id="799767at2"/>
<keyword evidence="1" id="KW-0805">Transcription regulation</keyword>
<dbReference type="STRING" id="760192.Halhy_0707"/>
<dbReference type="InterPro" id="IPR018060">
    <property type="entry name" value="HTH_AraC"/>
</dbReference>
<dbReference type="eggNOG" id="COG2207">
    <property type="taxonomic scope" value="Bacteria"/>
</dbReference>
<evidence type="ECO:0000256" key="2">
    <source>
        <dbReference type="ARBA" id="ARBA00023125"/>
    </source>
</evidence>
<evidence type="ECO:0000313" key="5">
    <source>
        <dbReference type="EMBL" id="AEE48615.1"/>
    </source>
</evidence>
<dbReference type="Pfam" id="PF12833">
    <property type="entry name" value="HTH_18"/>
    <property type="match status" value="1"/>
</dbReference>
<feature type="domain" description="HTH araC/xylS-type" evidence="4">
    <location>
        <begin position="234"/>
        <end position="331"/>
    </location>
</feature>
<dbReference type="Proteomes" id="UP000008461">
    <property type="component" value="Chromosome"/>
</dbReference>
<accession>F4L2Q1</accession>
<dbReference type="SMART" id="SM00342">
    <property type="entry name" value="HTH_ARAC"/>
    <property type="match status" value="1"/>
</dbReference>
<dbReference type="GO" id="GO:0043565">
    <property type="term" value="F:sequence-specific DNA binding"/>
    <property type="evidence" value="ECO:0007669"/>
    <property type="project" value="InterPro"/>
</dbReference>
<dbReference type="HOGENOM" id="CLU_052345_4_0_10"/>
<reference key="2">
    <citation type="submission" date="2011-04" db="EMBL/GenBank/DDBJ databases">
        <title>Complete sequence of chromosome of Haliscomenobacter hydrossis DSM 1100.</title>
        <authorList>
            <consortium name="US DOE Joint Genome Institute (JGI-PGF)"/>
            <person name="Lucas S."/>
            <person name="Han J."/>
            <person name="Lapidus A."/>
            <person name="Bruce D."/>
            <person name="Goodwin L."/>
            <person name="Pitluck S."/>
            <person name="Peters L."/>
            <person name="Kyrpides N."/>
            <person name="Mavromatis K."/>
            <person name="Ivanova N."/>
            <person name="Ovchinnikova G."/>
            <person name="Pagani I."/>
            <person name="Daligault H."/>
            <person name="Detter J.C."/>
            <person name="Han C."/>
            <person name="Land M."/>
            <person name="Hauser L."/>
            <person name="Markowitz V."/>
            <person name="Cheng J.-F."/>
            <person name="Hugenholtz P."/>
            <person name="Woyke T."/>
            <person name="Wu D."/>
            <person name="Verbarg S."/>
            <person name="Frueling A."/>
            <person name="Brambilla E."/>
            <person name="Klenk H.-P."/>
            <person name="Eisen J.A."/>
        </authorList>
    </citation>
    <scope>NUCLEOTIDE SEQUENCE</scope>
    <source>
        <strain>DSM 1100</strain>
    </source>
</reference>
<dbReference type="EMBL" id="CP002691">
    <property type="protein sequence ID" value="AEE48615.1"/>
    <property type="molecule type" value="Genomic_DNA"/>
</dbReference>
<dbReference type="InterPro" id="IPR020449">
    <property type="entry name" value="Tscrpt_reg_AraC-type_HTH"/>
</dbReference>
<evidence type="ECO:0000313" key="6">
    <source>
        <dbReference type="Proteomes" id="UP000008461"/>
    </source>
</evidence>
<dbReference type="PRINTS" id="PR00032">
    <property type="entry name" value="HTHARAC"/>
</dbReference>
<dbReference type="Gene3D" id="1.10.10.60">
    <property type="entry name" value="Homeodomain-like"/>
    <property type="match status" value="1"/>
</dbReference>
<sequence length="331" mass="38220">MAFTIKNIAEPNFQHLNHFFLTGFDSPKLIEQVQKLQLDFAEVHFSEWYFDGIRMGYSDWRCREPTELEWQYDIKAELITFQANLHGSVFINNQQQTQQIFGNQQHNLFYANTDDVNEGILKCDDLRLSMFFIQFTKAAFLRLTQGANESLNRFNDSVLHGHPSLLSPTNLPLNAAMLNLIHNIVNCAYTEGLKKMYLLSKSIEFLVLQAEACTLAQQPAYQHLKTKYDEECIHYAREYLLNHVENPPSLSELAKIIGLNEYKLKRGFKEVFGNTVFGYLAEARLEIAKNEILDSKKNISQIAAELGYSSVQHFSHAFRKKFGFSPNKLKT</sequence>
<protein>
    <submittedName>
        <fullName evidence="5">Transcriptional regulator, AraC family</fullName>
    </submittedName>
</protein>
<dbReference type="KEGG" id="hhy:Halhy_0707"/>
<reference evidence="5 6" key="1">
    <citation type="journal article" date="2011" name="Stand. Genomic Sci.">
        <title>Complete genome sequence of Haliscomenobacter hydrossis type strain (O).</title>
        <authorList>
            <consortium name="US DOE Joint Genome Institute (JGI-PGF)"/>
            <person name="Daligault H."/>
            <person name="Lapidus A."/>
            <person name="Zeytun A."/>
            <person name="Nolan M."/>
            <person name="Lucas S."/>
            <person name="Del Rio T.G."/>
            <person name="Tice H."/>
            <person name="Cheng J.F."/>
            <person name="Tapia R."/>
            <person name="Han C."/>
            <person name="Goodwin L."/>
            <person name="Pitluck S."/>
            <person name="Liolios K."/>
            <person name="Pagani I."/>
            <person name="Ivanova N."/>
            <person name="Huntemann M."/>
            <person name="Mavromatis K."/>
            <person name="Mikhailova N."/>
            <person name="Pati A."/>
            <person name="Chen A."/>
            <person name="Palaniappan K."/>
            <person name="Land M."/>
            <person name="Hauser L."/>
            <person name="Brambilla E.M."/>
            <person name="Rohde M."/>
            <person name="Verbarg S."/>
            <person name="Goker M."/>
            <person name="Bristow J."/>
            <person name="Eisen J.A."/>
            <person name="Markowitz V."/>
            <person name="Hugenholtz P."/>
            <person name="Kyrpides N.C."/>
            <person name="Klenk H.P."/>
            <person name="Woyke T."/>
        </authorList>
    </citation>
    <scope>NUCLEOTIDE SEQUENCE [LARGE SCALE GENOMIC DNA]</scope>
    <source>
        <strain evidence="6">ATCC 27775 / DSM 1100 / LMG 10767 / O</strain>
    </source>
</reference>
<gene>
    <name evidence="5" type="ordered locus">Halhy_0707</name>
</gene>
<dbReference type="SUPFAM" id="SSF46689">
    <property type="entry name" value="Homeodomain-like"/>
    <property type="match status" value="2"/>
</dbReference>
<dbReference type="PANTHER" id="PTHR47893:SF1">
    <property type="entry name" value="REGULATORY PROTEIN PCHR"/>
    <property type="match status" value="1"/>
</dbReference>
<evidence type="ECO:0000256" key="3">
    <source>
        <dbReference type="ARBA" id="ARBA00023163"/>
    </source>
</evidence>
<dbReference type="InterPro" id="IPR053142">
    <property type="entry name" value="PchR_regulatory_protein"/>
</dbReference>
<evidence type="ECO:0000259" key="4">
    <source>
        <dbReference type="PROSITE" id="PS01124"/>
    </source>
</evidence>
<proteinExistence type="predicted"/>
<dbReference type="GO" id="GO:0003700">
    <property type="term" value="F:DNA-binding transcription factor activity"/>
    <property type="evidence" value="ECO:0007669"/>
    <property type="project" value="InterPro"/>
</dbReference>
<keyword evidence="6" id="KW-1185">Reference proteome</keyword>
<dbReference type="PANTHER" id="PTHR47893">
    <property type="entry name" value="REGULATORY PROTEIN PCHR"/>
    <property type="match status" value="1"/>
</dbReference>
<evidence type="ECO:0000256" key="1">
    <source>
        <dbReference type="ARBA" id="ARBA00023015"/>
    </source>
</evidence>